<dbReference type="GO" id="GO:0005737">
    <property type="term" value="C:cytoplasm"/>
    <property type="evidence" value="ECO:0007669"/>
    <property type="project" value="TreeGrafter"/>
</dbReference>
<proteinExistence type="predicted"/>
<dbReference type="OrthoDB" id="810819at2759"/>
<organism evidence="2 3">
    <name type="scientific">Turnera subulata</name>
    <dbReference type="NCBI Taxonomy" id="218843"/>
    <lineage>
        <taxon>Eukaryota</taxon>
        <taxon>Viridiplantae</taxon>
        <taxon>Streptophyta</taxon>
        <taxon>Embryophyta</taxon>
        <taxon>Tracheophyta</taxon>
        <taxon>Spermatophyta</taxon>
        <taxon>Magnoliopsida</taxon>
        <taxon>eudicotyledons</taxon>
        <taxon>Gunneridae</taxon>
        <taxon>Pentapetalae</taxon>
        <taxon>rosids</taxon>
        <taxon>fabids</taxon>
        <taxon>Malpighiales</taxon>
        <taxon>Passifloraceae</taxon>
        <taxon>Turnera</taxon>
    </lineage>
</organism>
<name>A0A9Q0G1Z8_9ROSI</name>
<accession>A0A9Q0G1Z8</accession>
<dbReference type="PANTHER" id="PTHR11538">
    <property type="entry name" value="PHENYLALANYL-TRNA SYNTHETASE"/>
    <property type="match status" value="1"/>
</dbReference>
<dbReference type="EMBL" id="JAKUCV010002701">
    <property type="protein sequence ID" value="KAJ4841767.1"/>
    <property type="molecule type" value="Genomic_DNA"/>
</dbReference>
<evidence type="ECO:0000259" key="1">
    <source>
        <dbReference type="Pfam" id="PF10354"/>
    </source>
</evidence>
<dbReference type="Proteomes" id="UP001141552">
    <property type="component" value="Unassembled WGS sequence"/>
</dbReference>
<gene>
    <name evidence="2" type="ORF">Tsubulata_015794</name>
</gene>
<comment type="caution">
    <text evidence="2">The sequence shown here is derived from an EMBL/GenBank/DDBJ whole genome shotgun (WGS) entry which is preliminary data.</text>
</comment>
<reference evidence="2" key="1">
    <citation type="submission" date="2022-02" db="EMBL/GenBank/DDBJ databases">
        <authorList>
            <person name="Henning P.M."/>
            <person name="McCubbin A.G."/>
            <person name="Shore J.S."/>
        </authorList>
    </citation>
    <scope>NUCLEOTIDE SEQUENCE</scope>
    <source>
        <strain evidence="2">F60SS</strain>
        <tissue evidence="2">Leaves</tissue>
    </source>
</reference>
<dbReference type="InterPro" id="IPR019446">
    <property type="entry name" value="BMT5-like"/>
</dbReference>
<keyword evidence="3" id="KW-1185">Reference proteome</keyword>
<feature type="domain" description="25S rRNA (uridine-N(3))-methyltransferase BMT5-like" evidence="1">
    <location>
        <begin position="3"/>
        <end position="129"/>
    </location>
</feature>
<evidence type="ECO:0000313" key="2">
    <source>
        <dbReference type="EMBL" id="KAJ4841767.1"/>
    </source>
</evidence>
<dbReference type="GO" id="GO:0070042">
    <property type="term" value="F:rRNA (uridine-N3-)-methyltransferase activity"/>
    <property type="evidence" value="ECO:0007669"/>
    <property type="project" value="InterPro"/>
</dbReference>
<evidence type="ECO:0000313" key="3">
    <source>
        <dbReference type="Proteomes" id="UP001141552"/>
    </source>
</evidence>
<sequence length="246" mass="28651">MGELIKNYKEARRNLQILERYGAKVLHGVDATDMESHEVLIKYKFDRIIFNFPHAGFHGKEDNPDYLVERFFWNANMMLKLDGEIHVNHKTSAPFSLWNIEELAGQNNLRLIERVDFKIEDYPGYNQKRGHRARCDEPFPLGESSTFKFGLSFLAKLRRAPTQFNYGKTDHLPTLLVPVRFPAGISFNNSPILGIFLRRENAQTPHERLPMLMNVRNANLQGTEWKMLPKELCFETIVCCLQLNLQ</sequence>
<protein>
    <recommendedName>
        <fullName evidence="1">25S rRNA (uridine-N(3))-methyltransferase BMT5-like domain-containing protein</fullName>
    </recommendedName>
</protein>
<dbReference type="AlphaFoldDB" id="A0A9Q0G1Z8"/>
<reference evidence="2" key="2">
    <citation type="journal article" date="2023" name="Plants (Basel)">
        <title>Annotation of the Turnera subulata (Passifloraceae) Draft Genome Reveals the S-Locus Evolved after the Divergence of Turneroideae from Passifloroideae in a Stepwise Manner.</title>
        <authorList>
            <person name="Henning P.M."/>
            <person name="Roalson E.H."/>
            <person name="Mir W."/>
            <person name="McCubbin A.G."/>
            <person name="Shore J.S."/>
        </authorList>
    </citation>
    <scope>NUCLEOTIDE SEQUENCE</scope>
    <source>
        <strain evidence="2">F60SS</strain>
    </source>
</reference>
<dbReference type="GO" id="GO:0070475">
    <property type="term" value="P:rRNA base methylation"/>
    <property type="evidence" value="ECO:0007669"/>
    <property type="project" value="InterPro"/>
</dbReference>
<dbReference type="PANTHER" id="PTHR11538:SF26">
    <property type="entry name" value="FERREDOXIN-FOLD ANTICODON-BINDING DOMAIN-CONTAINING PROTEIN 1"/>
    <property type="match status" value="1"/>
</dbReference>
<dbReference type="Pfam" id="PF10354">
    <property type="entry name" value="BMT5-like"/>
    <property type="match status" value="1"/>
</dbReference>